<gene>
    <name evidence="1" type="ORF">METZ01_LOCUS284593</name>
</gene>
<accession>A0A382L526</accession>
<evidence type="ECO:0000313" key="1">
    <source>
        <dbReference type="EMBL" id="SVC31739.1"/>
    </source>
</evidence>
<reference evidence="1" key="1">
    <citation type="submission" date="2018-05" db="EMBL/GenBank/DDBJ databases">
        <authorList>
            <person name="Lanie J.A."/>
            <person name="Ng W.-L."/>
            <person name="Kazmierczak K.M."/>
            <person name="Andrzejewski T.M."/>
            <person name="Davidsen T.M."/>
            <person name="Wayne K.J."/>
            <person name="Tettelin H."/>
            <person name="Glass J.I."/>
            <person name="Rusch D."/>
            <person name="Podicherti R."/>
            <person name="Tsui H.-C.T."/>
            <person name="Winkler M.E."/>
        </authorList>
    </citation>
    <scope>NUCLEOTIDE SEQUENCE</scope>
</reference>
<dbReference type="AlphaFoldDB" id="A0A382L526"/>
<name>A0A382L526_9ZZZZ</name>
<sequence>VVLRQLFSLTVAGAVSGLCKQPIARTDFPFHRAAKGSDGTLSKRSYVSDGEVRCQPVCLTDFRLINLRPTGRSR</sequence>
<feature type="non-terminal residue" evidence="1">
    <location>
        <position position="1"/>
    </location>
</feature>
<organism evidence="1">
    <name type="scientific">marine metagenome</name>
    <dbReference type="NCBI Taxonomy" id="408172"/>
    <lineage>
        <taxon>unclassified sequences</taxon>
        <taxon>metagenomes</taxon>
        <taxon>ecological metagenomes</taxon>
    </lineage>
</organism>
<dbReference type="EMBL" id="UINC01084776">
    <property type="protein sequence ID" value="SVC31739.1"/>
    <property type="molecule type" value="Genomic_DNA"/>
</dbReference>
<proteinExistence type="predicted"/>
<protein>
    <submittedName>
        <fullName evidence="1">Uncharacterized protein</fullName>
    </submittedName>
</protein>